<evidence type="ECO:0000313" key="2">
    <source>
        <dbReference type="EMBL" id="ANV79746.1"/>
    </source>
</evidence>
<organism evidence="2">
    <name type="scientific">Candidatus Thalassarchaea marina</name>
    <dbReference type="NCBI Taxonomy" id="1680828"/>
    <lineage>
        <taxon>Archaea</taxon>
        <taxon>Methanobacteriati</taxon>
        <taxon>Thermoplasmatota</taxon>
        <taxon>Candidatus Poseidoniia</taxon>
        <taxon>Candidatus Poseidoniia incertae sedis</taxon>
    </lineage>
</organism>
<sequence length="258" mass="28947">MEIPSNISEIEDLFELIIRESYPTLGAIIAISVYSVFVFIFYRALAKRDLITLNLNHYSDNLSGRFKKYSRTIFFVLQYIVFVPVLITFWTLVLAIILTLLSPDADHSRNALIATSVVGAVRILSYWTEDLSRDVAKMLPFGVLGVFLVGDAQVQISEIEELFNGLNEIATSFISSLFLIAVLESILRSLSAIISVFSLRRKNLRQKKEIAKKIGRTVKDIRSDISDDGALNYSAGADVDQMQEVLEDAVDSLLQENV</sequence>
<keyword evidence="1" id="KW-0472">Membrane</keyword>
<keyword evidence="1" id="KW-1133">Transmembrane helix</keyword>
<proteinExistence type="predicted"/>
<keyword evidence="1" id="KW-0812">Transmembrane</keyword>
<feature type="transmembrane region" description="Helical" evidence="1">
    <location>
        <begin position="73"/>
        <end position="98"/>
    </location>
</feature>
<feature type="transmembrane region" description="Helical" evidence="1">
    <location>
        <begin position="22"/>
        <end position="42"/>
    </location>
</feature>
<dbReference type="EMBL" id="KP211851">
    <property type="protein sequence ID" value="ANV79746.1"/>
    <property type="molecule type" value="Genomic_DNA"/>
</dbReference>
<feature type="transmembrane region" description="Helical" evidence="1">
    <location>
        <begin position="176"/>
        <end position="199"/>
    </location>
</feature>
<accession>A0A1B1TBU4</accession>
<reference evidence="2" key="2">
    <citation type="journal article" date="2015" name="ISME J.">
        <title>A new class of marine Euryarchaeota group II from the Mediterranean deep chlorophyll maximum.</title>
        <authorList>
            <person name="Martin-Cuadrado A.B."/>
            <person name="Garcia-Heredia I."/>
            <person name="Molto A.G."/>
            <person name="Lopez-Ubeda R."/>
            <person name="Kimes N."/>
            <person name="Lopez-Garcia P."/>
            <person name="Moreira D."/>
            <person name="Rodriguez-Valera F."/>
        </authorList>
    </citation>
    <scope>NUCLEOTIDE SEQUENCE</scope>
</reference>
<reference evidence="2" key="1">
    <citation type="submission" date="2014-11" db="EMBL/GenBank/DDBJ databases">
        <authorList>
            <person name="Zhu J."/>
            <person name="Qi W."/>
            <person name="Song R."/>
        </authorList>
    </citation>
    <scope>NUCLEOTIDE SEQUENCE</scope>
</reference>
<protein>
    <submittedName>
        <fullName evidence="2">Uncharacterized protein</fullName>
    </submittedName>
</protein>
<dbReference type="AlphaFoldDB" id="A0A1B1TBU4"/>
<evidence type="ECO:0000256" key="1">
    <source>
        <dbReference type="SAM" id="Phobius"/>
    </source>
</evidence>
<name>A0A1B1TBU4_9ARCH</name>